<reference evidence="3" key="1">
    <citation type="submission" date="2016-10" db="EMBL/GenBank/DDBJ databases">
        <title>Sequence of Gallionella enrichment culture.</title>
        <authorList>
            <person name="Poehlein A."/>
            <person name="Muehling M."/>
            <person name="Daniel R."/>
        </authorList>
    </citation>
    <scope>NUCLEOTIDE SEQUENCE</scope>
</reference>
<protein>
    <recommendedName>
        <fullName evidence="1">glutathione-specific gamma-glutamylcyclotransferase</fullName>
        <ecNumber evidence="1">4.3.2.7</ecNumber>
    </recommendedName>
</protein>
<dbReference type="PANTHER" id="PTHR12192">
    <property type="entry name" value="CATION TRANSPORT PROTEIN CHAC-RELATED"/>
    <property type="match status" value="1"/>
</dbReference>
<dbReference type="GO" id="GO:0061928">
    <property type="term" value="F:glutathione specific gamma-glutamylcyclotransferase activity"/>
    <property type="evidence" value="ECO:0007669"/>
    <property type="project" value="UniProtKB-EC"/>
</dbReference>
<dbReference type="EMBL" id="MLJW01004760">
    <property type="protein sequence ID" value="OIQ69378.1"/>
    <property type="molecule type" value="Genomic_DNA"/>
</dbReference>
<dbReference type="Gene3D" id="3.10.490.10">
    <property type="entry name" value="Gamma-glutamyl cyclotransferase-like"/>
    <property type="match status" value="1"/>
</dbReference>
<evidence type="ECO:0000313" key="3">
    <source>
        <dbReference type="EMBL" id="OIQ69378.1"/>
    </source>
</evidence>
<evidence type="ECO:0000256" key="1">
    <source>
        <dbReference type="ARBA" id="ARBA00012344"/>
    </source>
</evidence>
<evidence type="ECO:0000256" key="2">
    <source>
        <dbReference type="ARBA" id="ARBA00023239"/>
    </source>
</evidence>
<dbReference type="AlphaFoldDB" id="A0A1J5PDT2"/>
<gene>
    <name evidence="3" type="ORF">GALL_490210</name>
</gene>
<keyword evidence="2" id="KW-0456">Lyase</keyword>
<dbReference type="GO" id="GO:0006751">
    <property type="term" value="P:glutathione catabolic process"/>
    <property type="evidence" value="ECO:0007669"/>
    <property type="project" value="InterPro"/>
</dbReference>
<dbReference type="InterPro" id="IPR036568">
    <property type="entry name" value="GGCT-like_sf"/>
</dbReference>
<dbReference type="SUPFAM" id="SSF110857">
    <property type="entry name" value="Gamma-glutamyl cyclotransferase-like"/>
    <property type="match status" value="1"/>
</dbReference>
<proteinExistence type="predicted"/>
<organism evidence="3">
    <name type="scientific">mine drainage metagenome</name>
    <dbReference type="NCBI Taxonomy" id="410659"/>
    <lineage>
        <taxon>unclassified sequences</taxon>
        <taxon>metagenomes</taxon>
        <taxon>ecological metagenomes</taxon>
    </lineage>
</organism>
<dbReference type="CDD" id="cd06661">
    <property type="entry name" value="GGCT_like"/>
    <property type="match status" value="1"/>
</dbReference>
<accession>A0A1J5PDT2</accession>
<dbReference type="EC" id="4.3.2.7" evidence="1"/>
<name>A0A1J5PDT2_9ZZZZ</name>
<dbReference type="GO" id="GO:0005737">
    <property type="term" value="C:cytoplasm"/>
    <property type="evidence" value="ECO:0007669"/>
    <property type="project" value="TreeGrafter"/>
</dbReference>
<dbReference type="InterPro" id="IPR006840">
    <property type="entry name" value="ChaC"/>
</dbReference>
<dbReference type="InterPro" id="IPR013024">
    <property type="entry name" value="GGCT-like"/>
</dbReference>
<dbReference type="Pfam" id="PF04752">
    <property type="entry name" value="ChaC"/>
    <property type="match status" value="1"/>
</dbReference>
<sequence>MNNTTLWVFGYGSLIWHPGFEVAERQIARLDGWRRSFCMLSIHHRGTEADPGLVLALDAAPGAACEGVAFRVQPGLEAETLALLRERELISSAYLETHQAVDLRDGRKVEALTFVIDPDHVQYCGGLDLEDQAQRIAHAVGGRGPNCDYLYNTAAHLADLGIEDPDLSQLAARVRSIRAKAKL</sequence>
<dbReference type="PANTHER" id="PTHR12192:SF2">
    <property type="entry name" value="GLUTATHIONE-SPECIFIC GAMMA-GLUTAMYLCYCLOTRANSFERASE 2"/>
    <property type="match status" value="1"/>
</dbReference>
<comment type="caution">
    <text evidence="3">The sequence shown here is derived from an EMBL/GenBank/DDBJ whole genome shotgun (WGS) entry which is preliminary data.</text>
</comment>